<accession>A0A382S516</accession>
<reference evidence="1" key="1">
    <citation type="submission" date="2018-05" db="EMBL/GenBank/DDBJ databases">
        <authorList>
            <person name="Lanie J.A."/>
            <person name="Ng W.-L."/>
            <person name="Kazmierczak K.M."/>
            <person name="Andrzejewski T.M."/>
            <person name="Davidsen T.M."/>
            <person name="Wayne K.J."/>
            <person name="Tettelin H."/>
            <person name="Glass J.I."/>
            <person name="Rusch D."/>
            <person name="Podicherti R."/>
            <person name="Tsui H.-C.T."/>
            <person name="Winkler M.E."/>
        </authorList>
    </citation>
    <scope>NUCLEOTIDE SEQUENCE</scope>
</reference>
<protein>
    <submittedName>
        <fullName evidence="1">Uncharacterized protein</fullName>
    </submittedName>
</protein>
<organism evidence="1">
    <name type="scientific">marine metagenome</name>
    <dbReference type="NCBI Taxonomy" id="408172"/>
    <lineage>
        <taxon>unclassified sequences</taxon>
        <taxon>metagenomes</taxon>
        <taxon>ecological metagenomes</taxon>
    </lineage>
</organism>
<dbReference type="EMBL" id="UINC01126284">
    <property type="protein sequence ID" value="SVD04662.1"/>
    <property type="molecule type" value="Genomic_DNA"/>
</dbReference>
<dbReference type="AlphaFoldDB" id="A0A382S516"/>
<gene>
    <name evidence="1" type="ORF">METZ01_LOCUS357516</name>
</gene>
<proteinExistence type="predicted"/>
<evidence type="ECO:0000313" key="1">
    <source>
        <dbReference type="EMBL" id="SVD04662.1"/>
    </source>
</evidence>
<sequence length="46" mass="5297">MEIYERCIGIESCPNAFDPGGLIKYIRKSKRVKGIFSRVQWHLAEG</sequence>
<name>A0A382S516_9ZZZZ</name>